<organism evidence="1 2">
    <name type="scientific">Lupinus luteus</name>
    <name type="common">European yellow lupine</name>
    <dbReference type="NCBI Taxonomy" id="3873"/>
    <lineage>
        <taxon>Eukaryota</taxon>
        <taxon>Viridiplantae</taxon>
        <taxon>Streptophyta</taxon>
        <taxon>Embryophyta</taxon>
        <taxon>Tracheophyta</taxon>
        <taxon>Spermatophyta</taxon>
        <taxon>Magnoliopsida</taxon>
        <taxon>eudicotyledons</taxon>
        <taxon>Gunneridae</taxon>
        <taxon>Pentapetalae</taxon>
        <taxon>rosids</taxon>
        <taxon>fabids</taxon>
        <taxon>Fabales</taxon>
        <taxon>Fabaceae</taxon>
        <taxon>Papilionoideae</taxon>
        <taxon>50 kb inversion clade</taxon>
        <taxon>genistoids sensu lato</taxon>
        <taxon>core genistoids</taxon>
        <taxon>Genisteae</taxon>
        <taxon>Lupinus</taxon>
    </lineage>
</organism>
<gene>
    <name evidence="1" type="ORF">LLUT_LOCUS15890</name>
</gene>
<accession>A0AAV1WZN3</accession>
<dbReference type="Proteomes" id="UP001497480">
    <property type="component" value="Unassembled WGS sequence"/>
</dbReference>
<comment type="caution">
    <text evidence="1">The sequence shown here is derived from an EMBL/GenBank/DDBJ whole genome shotgun (WGS) entry which is preliminary data.</text>
</comment>
<dbReference type="EMBL" id="CAXHTB010000011">
    <property type="protein sequence ID" value="CAL0314830.1"/>
    <property type="molecule type" value="Genomic_DNA"/>
</dbReference>
<proteinExistence type="predicted"/>
<keyword evidence="2" id="KW-1185">Reference proteome</keyword>
<evidence type="ECO:0000313" key="1">
    <source>
        <dbReference type="EMBL" id="CAL0314830.1"/>
    </source>
</evidence>
<reference evidence="1 2" key="1">
    <citation type="submission" date="2024-03" db="EMBL/GenBank/DDBJ databases">
        <authorList>
            <person name="Martinez-Hernandez J."/>
        </authorList>
    </citation>
    <scope>NUCLEOTIDE SEQUENCE [LARGE SCALE GENOMIC DNA]</scope>
</reference>
<evidence type="ECO:0000313" key="2">
    <source>
        <dbReference type="Proteomes" id="UP001497480"/>
    </source>
</evidence>
<name>A0AAV1WZN3_LUPLU</name>
<protein>
    <submittedName>
        <fullName evidence="1">Uncharacterized protein</fullName>
    </submittedName>
</protein>
<sequence length="141" mass="15737">MAEAETHKLDQETRILVLKIETGNEWEIVEENVKPLKSETDNHLNTDISIDMNSNEIACNLNSTDTLQFGDELPLLSDSFAEILAHHLLLVDKLKVKQMKFHRKLKHVQTQRKIFGVMFAATVAVVGAATDASKRVSAAIA</sequence>
<dbReference type="AlphaFoldDB" id="A0AAV1WZN3"/>